<evidence type="ECO:0000313" key="1">
    <source>
        <dbReference type="EMBL" id="CAD8187936.1"/>
    </source>
</evidence>
<dbReference type="AlphaFoldDB" id="A0A8S1WQF8"/>
<reference evidence="1" key="1">
    <citation type="submission" date="2021-01" db="EMBL/GenBank/DDBJ databases">
        <authorList>
            <consortium name="Genoscope - CEA"/>
            <person name="William W."/>
        </authorList>
    </citation>
    <scope>NUCLEOTIDE SEQUENCE</scope>
</reference>
<protein>
    <submittedName>
        <fullName evidence="1">Uncharacterized protein</fullName>
    </submittedName>
</protein>
<keyword evidence="2" id="KW-1185">Reference proteome</keyword>
<dbReference type="EMBL" id="CAJJDP010000090">
    <property type="protein sequence ID" value="CAD8187936.1"/>
    <property type="molecule type" value="Genomic_DNA"/>
</dbReference>
<accession>A0A8S1WQF8</accession>
<evidence type="ECO:0000313" key="2">
    <source>
        <dbReference type="Proteomes" id="UP000683925"/>
    </source>
</evidence>
<proteinExistence type="predicted"/>
<name>A0A8S1WQF8_PAROT</name>
<comment type="caution">
    <text evidence="1">The sequence shown here is derived from an EMBL/GenBank/DDBJ whole genome shotgun (WGS) entry which is preliminary data.</text>
</comment>
<gene>
    <name evidence="1" type="ORF">POCTA_138.1.T0910143</name>
</gene>
<organism evidence="1 2">
    <name type="scientific">Paramecium octaurelia</name>
    <dbReference type="NCBI Taxonomy" id="43137"/>
    <lineage>
        <taxon>Eukaryota</taxon>
        <taxon>Sar</taxon>
        <taxon>Alveolata</taxon>
        <taxon>Ciliophora</taxon>
        <taxon>Intramacronucleata</taxon>
        <taxon>Oligohymenophorea</taxon>
        <taxon>Peniculida</taxon>
        <taxon>Parameciidae</taxon>
        <taxon>Paramecium</taxon>
    </lineage>
</organism>
<dbReference type="Proteomes" id="UP000683925">
    <property type="component" value="Unassembled WGS sequence"/>
</dbReference>
<sequence length="134" mass="15772">MLQNKDCIQINKIFDMVIPTTIKINPIVRSIIVPHLIRFNAEELIGLINKNRQEQQIVGVKIIICQQSIRMTNTNITFYKLQSIDANQRNEQELSAFDWILKILFVIQRSKSVINGKRTQIYQIDYRIYSFQGM</sequence>